<organism evidence="2 3">
    <name type="scientific">Phlebiopsis gigantea (strain 11061_1 CR5-6)</name>
    <name type="common">White-rot fungus</name>
    <name type="synonym">Peniophora gigantea</name>
    <dbReference type="NCBI Taxonomy" id="745531"/>
    <lineage>
        <taxon>Eukaryota</taxon>
        <taxon>Fungi</taxon>
        <taxon>Dikarya</taxon>
        <taxon>Basidiomycota</taxon>
        <taxon>Agaricomycotina</taxon>
        <taxon>Agaricomycetes</taxon>
        <taxon>Polyporales</taxon>
        <taxon>Phanerochaetaceae</taxon>
        <taxon>Phlebiopsis</taxon>
    </lineage>
</organism>
<dbReference type="HOGENOM" id="CLU_1856004_0_0_1"/>
<dbReference type="EMBL" id="KN840447">
    <property type="protein sequence ID" value="KIP11259.1"/>
    <property type="molecule type" value="Genomic_DNA"/>
</dbReference>
<gene>
    <name evidence="2" type="ORF">PHLGIDRAFT_124923</name>
</gene>
<proteinExistence type="predicted"/>
<evidence type="ECO:0000256" key="1">
    <source>
        <dbReference type="SAM" id="MobiDB-lite"/>
    </source>
</evidence>
<reference evidence="2 3" key="1">
    <citation type="journal article" date="2014" name="PLoS Genet.">
        <title>Analysis of the Phlebiopsis gigantea genome, transcriptome and secretome provides insight into its pioneer colonization strategies of wood.</title>
        <authorList>
            <person name="Hori C."/>
            <person name="Ishida T."/>
            <person name="Igarashi K."/>
            <person name="Samejima M."/>
            <person name="Suzuki H."/>
            <person name="Master E."/>
            <person name="Ferreira P."/>
            <person name="Ruiz-Duenas F.J."/>
            <person name="Held B."/>
            <person name="Canessa P."/>
            <person name="Larrondo L.F."/>
            <person name="Schmoll M."/>
            <person name="Druzhinina I.S."/>
            <person name="Kubicek C.P."/>
            <person name="Gaskell J.A."/>
            <person name="Kersten P."/>
            <person name="St John F."/>
            <person name="Glasner J."/>
            <person name="Sabat G."/>
            <person name="Splinter BonDurant S."/>
            <person name="Syed K."/>
            <person name="Yadav J."/>
            <person name="Mgbeahuruike A.C."/>
            <person name="Kovalchuk A."/>
            <person name="Asiegbu F.O."/>
            <person name="Lackner G."/>
            <person name="Hoffmeister D."/>
            <person name="Rencoret J."/>
            <person name="Gutierrez A."/>
            <person name="Sun H."/>
            <person name="Lindquist E."/>
            <person name="Barry K."/>
            <person name="Riley R."/>
            <person name="Grigoriev I.V."/>
            <person name="Henrissat B."/>
            <person name="Kues U."/>
            <person name="Berka R.M."/>
            <person name="Martinez A.T."/>
            <person name="Covert S.F."/>
            <person name="Blanchette R.A."/>
            <person name="Cullen D."/>
        </authorList>
    </citation>
    <scope>NUCLEOTIDE SEQUENCE [LARGE SCALE GENOMIC DNA]</scope>
    <source>
        <strain evidence="2 3">11061_1 CR5-6</strain>
    </source>
</reference>
<accession>A0A0C3P0G7</accession>
<dbReference type="OrthoDB" id="3198848at2759"/>
<feature type="region of interest" description="Disordered" evidence="1">
    <location>
        <begin position="95"/>
        <end position="138"/>
    </location>
</feature>
<keyword evidence="3" id="KW-1185">Reference proteome</keyword>
<dbReference type="Proteomes" id="UP000053257">
    <property type="component" value="Unassembled WGS sequence"/>
</dbReference>
<feature type="compositionally biased region" description="Low complexity" evidence="1">
    <location>
        <begin position="95"/>
        <end position="107"/>
    </location>
</feature>
<protein>
    <submittedName>
        <fullName evidence="2">Uncharacterized protein</fullName>
    </submittedName>
</protein>
<evidence type="ECO:0000313" key="2">
    <source>
        <dbReference type="EMBL" id="KIP11259.1"/>
    </source>
</evidence>
<sequence length="138" mass="15523">MQQSSSEKDLVFAYRFNDDLVYLTPKSGNYHDVIDIVKEGFPELRRMSSDLIALYVRVSIDKKPKTVRIGESAWSKVAPTLPRYEILDIRVMSSRCSSPSDSDLPPRYADVKDPGLLNPQAPVRAPSPNLIGRLMGKK</sequence>
<dbReference type="AlphaFoldDB" id="A0A0C3P0G7"/>
<name>A0A0C3P0G7_PHLG1</name>
<evidence type="ECO:0000313" key="3">
    <source>
        <dbReference type="Proteomes" id="UP000053257"/>
    </source>
</evidence>